<dbReference type="Gene3D" id="3.40.1480.10">
    <property type="entry name" value="MOFRL domain"/>
    <property type="match status" value="1"/>
</dbReference>
<feature type="domain" description="MOFRL" evidence="1">
    <location>
        <begin position="322"/>
        <end position="423"/>
    </location>
</feature>
<accession>A0A1F5ETI1</accession>
<gene>
    <name evidence="3" type="ORF">A3I18_00310</name>
</gene>
<protein>
    <recommendedName>
        <fullName evidence="5">Glycerate kinase</fullName>
    </recommendedName>
</protein>
<sequence>MDTKFPIIKNIDELGDSQLKEDALEILEEGYESIMVERLIKSKVELKDGHICFADKKICLDDYEKIYLIAFGKCAVSSATAFEEILGSKISGGIVLDVKKEDFKHLVSEEGTHPLSSPKNVFVTKNIVEILKEADKRDLILLVISGGGSSLLCLPYISEIENQKMFIDELMKKGATIKELNTVRKHISLIKGGQLAEMAYPAKLVSFILSDVPGDDLSVIASGPTVMDKTTIDDAQKIIDKYKMDVSMRKLNIFLKETPKKEKFFENSVNILLGSNMIALEAMKKKAECLGYNAYIENSKLEGEAKVVSPEIVSRDYRAMSCHLWGGETTVKVTGGGVGGRNQEFVLSALPFIVPNMVVVAAASDGWDNSDVAGAIGDIDLYNKALDLDLDADDFLKKNNSYDFFKQAGGHIKTGRTGENVADFYMILKGSDGED</sequence>
<dbReference type="PANTHER" id="PTHR12227:SF0">
    <property type="entry name" value="GLYCERATE KINASE"/>
    <property type="match status" value="1"/>
</dbReference>
<dbReference type="InterPro" id="IPR007835">
    <property type="entry name" value="MOFRL"/>
</dbReference>
<comment type="caution">
    <text evidence="3">The sequence shown here is derived from an EMBL/GenBank/DDBJ whole genome shotgun (WGS) entry which is preliminary data.</text>
</comment>
<dbReference type="PANTHER" id="PTHR12227">
    <property type="entry name" value="GLYCERATE KINASE"/>
    <property type="match status" value="1"/>
</dbReference>
<dbReference type="InterPro" id="IPR039760">
    <property type="entry name" value="MOFRL_protein"/>
</dbReference>
<organism evidence="3 4">
    <name type="scientific">Candidatus Campbellbacteria bacterium RIFCSPLOWO2_02_FULL_35_11</name>
    <dbReference type="NCBI Taxonomy" id="1797581"/>
    <lineage>
        <taxon>Bacteria</taxon>
        <taxon>Candidatus Campbelliibacteriota</taxon>
    </lineage>
</organism>
<name>A0A1F5ETI1_9BACT</name>
<dbReference type="Pfam" id="PF13660">
    <property type="entry name" value="DUF4147"/>
    <property type="match status" value="1"/>
</dbReference>
<dbReference type="Proteomes" id="UP000186545">
    <property type="component" value="Unassembled WGS sequence"/>
</dbReference>
<dbReference type="Pfam" id="PF05161">
    <property type="entry name" value="MOFRL"/>
    <property type="match status" value="1"/>
</dbReference>
<proteinExistence type="predicted"/>
<dbReference type="InterPro" id="IPR025286">
    <property type="entry name" value="MOFRL_assoc_dom"/>
</dbReference>
<dbReference type="Gene3D" id="3.40.50.10180">
    <property type="entry name" value="Glycerate kinase, MOFRL-like N-terminal domain"/>
    <property type="match status" value="1"/>
</dbReference>
<dbReference type="GO" id="GO:0005737">
    <property type="term" value="C:cytoplasm"/>
    <property type="evidence" value="ECO:0007669"/>
    <property type="project" value="TreeGrafter"/>
</dbReference>
<feature type="domain" description="MOFRL-associated" evidence="2">
    <location>
        <begin position="23"/>
        <end position="246"/>
    </location>
</feature>
<evidence type="ECO:0000313" key="3">
    <source>
        <dbReference type="EMBL" id="OGD70708.1"/>
    </source>
</evidence>
<dbReference type="InterPro" id="IPR038614">
    <property type="entry name" value="GK_N_sf"/>
</dbReference>
<evidence type="ECO:0000313" key="4">
    <source>
        <dbReference type="Proteomes" id="UP000186545"/>
    </source>
</evidence>
<evidence type="ECO:0008006" key="5">
    <source>
        <dbReference type="Google" id="ProtNLM"/>
    </source>
</evidence>
<dbReference type="InterPro" id="IPR037035">
    <property type="entry name" value="GK-like_C_sf"/>
</dbReference>
<dbReference type="SUPFAM" id="SSF82544">
    <property type="entry name" value="GckA/TtuD-like"/>
    <property type="match status" value="1"/>
</dbReference>
<dbReference type="AlphaFoldDB" id="A0A1F5ETI1"/>
<dbReference type="EMBL" id="MFAD01000007">
    <property type="protein sequence ID" value="OGD70708.1"/>
    <property type="molecule type" value="Genomic_DNA"/>
</dbReference>
<reference evidence="3 4" key="1">
    <citation type="journal article" date="2016" name="Nat. Commun.">
        <title>Thousands of microbial genomes shed light on interconnected biogeochemical processes in an aquifer system.</title>
        <authorList>
            <person name="Anantharaman K."/>
            <person name="Brown C.T."/>
            <person name="Hug L.A."/>
            <person name="Sharon I."/>
            <person name="Castelle C.J."/>
            <person name="Probst A.J."/>
            <person name="Thomas B.C."/>
            <person name="Singh A."/>
            <person name="Wilkins M.J."/>
            <person name="Karaoz U."/>
            <person name="Brodie E.L."/>
            <person name="Williams K.H."/>
            <person name="Hubbard S.S."/>
            <person name="Banfield J.F."/>
        </authorList>
    </citation>
    <scope>NUCLEOTIDE SEQUENCE [LARGE SCALE GENOMIC DNA]</scope>
</reference>
<evidence type="ECO:0000259" key="2">
    <source>
        <dbReference type="Pfam" id="PF13660"/>
    </source>
</evidence>
<dbReference type="GO" id="GO:0008887">
    <property type="term" value="F:glycerate kinase activity"/>
    <property type="evidence" value="ECO:0007669"/>
    <property type="project" value="InterPro"/>
</dbReference>
<evidence type="ECO:0000259" key="1">
    <source>
        <dbReference type="Pfam" id="PF05161"/>
    </source>
</evidence>